<dbReference type="SMART" id="SM00384">
    <property type="entry name" value="AT_hook"/>
    <property type="match status" value="3"/>
</dbReference>
<dbReference type="AlphaFoldDB" id="A0A803L5B7"/>
<proteinExistence type="predicted"/>
<feature type="compositionally biased region" description="Basic and acidic residues" evidence="2">
    <location>
        <begin position="214"/>
        <end position="226"/>
    </location>
</feature>
<accession>A0A803L5B7</accession>
<reference evidence="3" key="1">
    <citation type="journal article" date="2017" name="Nature">
        <title>The genome of Chenopodium quinoa.</title>
        <authorList>
            <person name="Jarvis D.E."/>
            <person name="Ho Y.S."/>
            <person name="Lightfoot D.J."/>
            <person name="Schmoeckel S.M."/>
            <person name="Li B."/>
            <person name="Borm T.J.A."/>
            <person name="Ohyanagi H."/>
            <person name="Mineta K."/>
            <person name="Michell C.T."/>
            <person name="Saber N."/>
            <person name="Kharbatia N.M."/>
            <person name="Rupper R.R."/>
            <person name="Sharp A.R."/>
            <person name="Dally N."/>
            <person name="Boughton B.A."/>
            <person name="Woo Y.H."/>
            <person name="Gao G."/>
            <person name="Schijlen E.G.W.M."/>
            <person name="Guo X."/>
            <person name="Momin A.A."/>
            <person name="Negrao S."/>
            <person name="Al-Babili S."/>
            <person name="Gehring C."/>
            <person name="Roessner U."/>
            <person name="Jung C."/>
            <person name="Murphy K."/>
            <person name="Arold S.T."/>
            <person name="Gojobori T."/>
            <person name="van der Linden C.G."/>
            <person name="van Loo E.N."/>
            <person name="Jellen E.N."/>
            <person name="Maughan P.J."/>
            <person name="Tester M."/>
        </authorList>
    </citation>
    <scope>NUCLEOTIDE SEQUENCE [LARGE SCALE GENOMIC DNA]</scope>
    <source>
        <strain evidence="3">cv. PI 614886</strain>
    </source>
</reference>
<keyword evidence="1" id="KW-0175">Coiled coil</keyword>
<evidence type="ECO:0000313" key="4">
    <source>
        <dbReference type="Proteomes" id="UP000596660"/>
    </source>
</evidence>
<dbReference type="GO" id="GO:0003677">
    <property type="term" value="F:DNA binding"/>
    <property type="evidence" value="ECO:0007669"/>
    <property type="project" value="InterPro"/>
</dbReference>
<keyword evidence="4" id="KW-1185">Reference proteome</keyword>
<feature type="compositionally biased region" description="Basic residues" evidence="2">
    <location>
        <begin position="202"/>
        <end position="211"/>
    </location>
</feature>
<organism evidence="3 4">
    <name type="scientific">Chenopodium quinoa</name>
    <name type="common">Quinoa</name>
    <dbReference type="NCBI Taxonomy" id="63459"/>
    <lineage>
        <taxon>Eukaryota</taxon>
        <taxon>Viridiplantae</taxon>
        <taxon>Streptophyta</taxon>
        <taxon>Embryophyta</taxon>
        <taxon>Tracheophyta</taxon>
        <taxon>Spermatophyta</taxon>
        <taxon>Magnoliopsida</taxon>
        <taxon>eudicotyledons</taxon>
        <taxon>Gunneridae</taxon>
        <taxon>Pentapetalae</taxon>
        <taxon>Caryophyllales</taxon>
        <taxon>Chenopodiaceae</taxon>
        <taxon>Chenopodioideae</taxon>
        <taxon>Atripliceae</taxon>
        <taxon>Chenopodium</taxon>
    </lineage>
</organism>
<dbReference type="Gramene" id="AUR62007056-RA">
    <property type="protein sequence ID" value="AUR62007056-RA:cds"/>
    <property type="gene ID" value="AUR62007056"/>
</dbReference>
<dbReference type="PRINTS" id="PR00929">
    <property type="entry name" value="ATHOOK"/>
</dbReference>
<sequence length="261" mass="28431">MIGSTAVDVEGSPDRDCIEVTLAKLKAQVQKLKKKKDELNPLPEVVAFPSGPDPSQPKSADAAFTMSSSTPTGIDLVITKKRRGHPPKAVVARIQNGTVADPVPNQSGVEDPNQLLGSEEATAVKSLANQNLTPVHDPVKPQKRRGRPRKALVGDYATTVHHSTPDISANISPSQPYQSCSVRKAISTKNPPTILDPIKLKKRRGRPKGSRNKTLAEKGYKKDGPKERHTILPLNLYWTPSTQPHSMAYLCPKEDAYCLIM</sequence>
<feature type="region of interest" description="Disordered" evidence="2">
    <location>
        <begin position="202"/>
        <end position="226"/>
    </location>
</feature>
<feature type="region of interest" description="Disordered" evidence="2">
    <location>
        <begin position="43"/>
        <end position="72"/>
    </location>
</feature>
<dbReference type="EnsemblPlants" id="AUR62007056-RA">
    <property type="protein sequence ID" value="AUR62007056-RA:cds"/>
    <property type="gene ID" value="AUR62007056"/>
</dbReference>
<evidence type="ECO:0000313" key="3">
    <source>
        <dbReference type="EnsemblPlants" id="AUR62007056-RA:cds"/>
    </source>
</evidence>
<dbReference type="InterPro" id="IPR017956">
    <property type="entry name" value="AT_hook_DNA-bd_motif"/>
</dbReference>
<reference evidence="3" key="2">
    <citation type="submission" date="2021-03" db="UniProtKB">
        <authorList>
            <consortium name="EnsemblPlants"/>
        </authorList>
    </citation>
    <scope>IDENTIFICATION</scope>
</reference>
<dbReference type="Proteomes" id="UP000596660">
    <property type="component" value="Unplaced"/>
</dbReference>
<feature type="coiled-coil region" evidence="1">
    <location>
        <begin position="15"/>
        <end position="42"/>
    </location>
</feature>
<name>A0A803L5B7_CHEQI</name>
<evidence type="ECO:0000256" key="1">
    <source>
        <dbReference type="SAM" id="Coils"/>
    </source>
</evidence>
<evidence type="ECO:0000256" key="2">
    <source>
        <dbReference type="SAM" id="MobiDB-lite"/>
    </source>
</evidence>
<protein>
    <submittedName>
        <fullName evidence="3">Uncharacterized protein</fullName>
    </submittedName>
</protein>